<proteinExistence type="predicted"/>
<name>A0A1Y0YNM1_BACLI</name>
<dbReference type="PANTHER" id="PTHR31793:SF24">
    <property type="entry name" value="LONG-CHAIN ACYL-COA THIOESTERASE FADM"/>
    <property type="match status" value="1"/>
</dbReference>
<dbReference type="Proteomes" id="UP000435910">
    <property type="component" value="Unassembled WGS sequence"/>
</dbReference>
<reference evidence="1 4" key="2">
    <citation type="submission" date="2020-12" db="EMBL/GenBank/DDBJ databases">
        <title>FDA dAtabase for Regulatory Grade micrObial Sequences (FDA-ARGOS): Supporting development and validation of Infectious Disease Dx tests.</title>
        <authorList>
            <person name="Nelson B."/>
            <person name="Plummer A."/>
            <person name="Tallon L."/>
            <person name="Sadzewicz L."/>
            <person name="Zhao X."/>
            <person name="Boylan J."/>
            <person name="Ott S."/>
            <person name="Bowen H."/>
            <person name="Vavikolanu K."/>
            <person name="Mehta A."/>
            <person name="Aluvathingal J."/>
            <person name="Nadendla S."/>
            <person name="Myers T."/>
            <person name="Yan Y."/>
            <person name="Sichtig H."/>
        </authorList>
    </citation>
    <scope>NUCLEOTIDE SEQUENCE [LARGE SCALE GENOMIC DNA]</scope>
    <source>
        <strain evidence="1 4">FDAARGOS_923</strain>
    </source>
</reference>
<dbReference type="RefSeq" id="WP_003184175.1">
    <property type="nucleotide sequence ID" value="NZ_BEXU01000012.1"/>
</dbReference>
<dbReference type="AlphaFoldDB" id="A0A1Y0YNM1"/>
<dbReference type="Pfam" id="PF13279">
    <property type="entry name" value="4HBT_2"/>
    <property type="match status" value="1"/>
</dbReference>
<dbReference type="InterPro" id="IPR050563">
    <property type="entry name" value="4-hydroxybenzoyl-CoA_TE"/>
</dbReference>
<gene>
    <name evidence="2" type="ORF">CHCC16736_0091</name>
    <name evidence="1" type="ORF">I6G80_10450</name>
</gene>
<dbReference type="EMBL" id="CP065647">
    <property type="protein sequence ID" value="QPR74638.1"/>
    <property type="molecule type" value="Genomic_DNA"/>
</dbReference>
<dbReference type="Proteomes" id="UP000595038">
    <property type="component" value="Chromosome"/>
</dbReference>
<dbReference type="EMBL" id="NILC01000024">
    <property type="protein sequence ID" value="TWL26168.1"/>
    <property type="molecule type" value="Genomic_DNA"/>
</dbReference>
<dbReference type="InterPro" id="IPR029069">
    <property type="entry name" value="HotDog_dom_sf"/>
</dbReference>
<protein>
    <submittedName>
        <fullName evidence="1">Acyl-CoA thioesterase</fullName>
    </submittedName>
</protein>
<dbReference type="GO" id="GO:0047617">
    <property type="term" value="F:fatty acyl-CoA hydrolase activity"/>
    <property type="evidence" value="ECO:0007669"/>
    <property type="project" value="TreeGrafter"/>
</dbReference>
<reference evidence="2 3" key="1">
    <citation type="submission" date="2019-06" db="EMBL/GenBank/DDBJ databases">
        <title>Genome sequence analysis of &gt;100 Bacillus licheniformis strains suggests intrinsic resistance to this species.</title>
        <authorList>
            <person name="Wels M."/>
            <person name="Siezen R.J."/>
            <person name="Johansen E."/>
            <person name="Stuer-Lauridsen B."/>
            <person name="Bjerre K."/>
            <person name="Nielsen B.K.K."/>
        </authorList>
    </citation>
    <scope>NUCLEOTIDE SEQUENCE [LARGE SCALE GENOMIC DNA]</scope>
    <source>
        <strain evidence="2 3">BAC-16736</strain>
    </source>
</reference>
<organism evidence="2 3">
    <name type="scientific">Bacillus licheniformis</name>
    <dbReference type="NCBI Taxonomy" id="1402"/>
    <lineage>
        <taxon>Bacteria</taxon>
        <taxon>Bacillati</taxon>
        <taxon>Bacillota</taxon>
        <taxon>Bacilli</taxon>
        <taxon>Bacillales</taxon>
        <taxon>Bacillaceae</taxon>
        <taxon>Bacillus</taxon>
    </lineage>
</organism>
<evidence type="ECO:0000313" key="1">
    <source>
        <dbReference type="EMBL" id="QPR74638.1"/>
    </source>
</evidence>
<evidence type="ECO:0000313" key="3">
    <source>
        <dbReference type="Proteomes" id="UP000435910"/>
    </source>
</evidence>
<dbReference type="CDD" id="cd00586">
    <property type="entry name" value="4HBT"/>
    <property type="match status" value="1"/>
</dbReference>
<sequence length="156" mass="17489">MKLPGYIEEPFDTWCQSFSFFDEVSVRFSETDMFGHMNNVTPFVYFEEARISYFKHLGVMDRLSDGKSAAIPVVASQQCDYFQQVMLHERLKIGVKTASVGNASLTLHYAAKNGEGGLCFTGLAVMVQIAKDTGKPVKWTDEQKAKLLGNNSFPEK</sequence>
<evidence type="ECO:0000313" key="4">
    <source>
        <dbReference type="Proteomes" id="UP000595038"/>
    </source>
</evidence>
<evidence type="ECO:0000313" key="2">
    <source>
        <dbReference type="EMBL" id="TWL26168.1"/>
    </source>
</evidence>
<dbReference type="SUPFAM" id="SSF54637">
    <property type="entry name" value="Thioesterase/thiol ester dehydrase-isomerase"/>
    <property type="match status" value="1"/>
</dbReference>
<accession>A0A1Y0YNM1</accession>
<dbReference type="OMA" id="ETDMFGH"/>
<dbReference type="PANTHER" id="PTHR31793">
    <property type="entry name" value="4-HYDROXYBENZOYL-COA THIOESTERASE FAMILY MEMBER"/>
    <property type="match status" value="1"/>
</dbReference>
<dbReference type="Gene3D" id="3.10.129.10">
    <property type="entry name" value="Hotdog Thioesterase"/>
    <property type="match status" value="1"/>
</dbReference>
<dbReference type="GeneID" id="92860417"/>